<name>A0A6J5QSY2_9CAUD</name>
<proteinExistence type="predicted"/>
<evidence type="ECO:0000313" key="2">
    <source>
        <dbReference type="EMBL" id="CAB4182594.1"/>
    </source>
</evidence>
<dbReference type="EMBL" id="LR797041">
    <property type="protein sequence ID" value="CAB4182594.1"/>
    <property type="molecule type" value="Genomic_DNA"/>
</dbReference>
<organism evidence="2">
    <name type="scientific">uncultured Caudovirales phage</name>
    <dbReference type="NCBI Taxonomy" id="2100421"/>
    <lineage>
        <taxon>Viruses</taxon>
        <taxon>Duplodnaviria</taxon>
        <taxon>Heunggongvirae</taxon>
        <taxon>Uroviricota</taxon>
        <taxon>Caudoviricetes</taxon>
        <taxon>Peduoviridae</taxon>
        <taxon>Maltschvirus</taxon>
        <taxon>Maltschvirus maltsch</taxon>
    </lineage>
</organism>
<feature type="compositionally biased region" description="Basic and acidic residues" evidence="1">
    <location>
        <begin position="86"/>
        <end position="95"/>
    </location>
</feature>
<protein>
    <submittedName>
        <fullName evidence="2">Uncharacterized protein</fullName>
    </submittedName>
</protein>
<sequence>MIQLIANLIRLASLYLEWRLASFPEEAHIRADETEDEINRLRDLGTAVATDRADRLLARLARRRGFAQTLPVTSVTPSSEPVSPDAGRDLHATGN</sequence>
<gene>
    <name evidence="2" type="ORF">UFOVP1090_22</name>
</gene>
<reference evidence="2" key="1">
    <citation type="submission" date="2020-05" db="EMBL/GenBank/DDBJ databases">
        <authorList>
            <person name="Chiriac C."/>
            <person name="Salcher M."/>
            <person name="Ghai R."/>
            <person name="Kavagutti S V."/>
        </authorList>
    </citation>
    <scope>NUCLEOTIDE SEQUENCE</scope>
</reference>
<feature type="region of interest" description="Disordered" evidence="1">
    <location>
        <begin position="71"/>
        <end position="95"/>
    </location>
</feature>
<accession>A0A6J5QSY2</accession>
<evidence type="ECO:0000256" key="1">
    <source>
        <dbReference type="SAM" id="MobiDB-lite"/>
    </source>
</evidence>
<feature type="compositionally biased region" description="Low complexity" evidence="1">
    <location>
        <begin position="71"/>
        <end position="84"/>
    </location>
</feature>